<comment type="caution">
    <text evidence="3">The sequence shown here is derived from an EMBL/GenBank/DDBJ whole genome shotgun (WGS) entry which is preliminary data.</text>
</comment>
<dbReference type="PANTHER" id="PTHR10381">
    <property type="entry name" value="ATP-DEPENDENT CLP PROTEASE PROTEOLYTIC SUBUNIT"/>
    <property type="match status" value="1"/>
</dbReference>
<dbReference type="AlphaFoldDB" id="A0A2N3IGE8"/>
<dbReference type="SUPFAM" id="SSF52096">
    <property type="entry name" value="ClpP/crotonase"/>
    <property type="match status" value="1"/>
</dbReference>
<accession>A0A2N3IGE8</accession>
<dbReference type="InterPro" id="IPR001907">
    <property type="entry name" value="ClpP"/>
</dbReference>
<sequence length="357" mass="39044">MELKFSKIVSKETRSASISLYGEIGDGDKQVNGHHWAHEFNYLDRNHDNVDVLVNGFGGNVVHGLSAVASIIAGTSQISTTNVGVAASMLGIIALMGDKPKMYDYAKLMLHSPYYEDENGDKTNKLSAKDKKALVVLRDILVRLLMKRGKTEEEVNKILKTDTWYSAEEALAEGLIDEIIVTGRKKELDSLEPMALVAKLNDEYKPKIERKMKTVIAALGLPEESNEQAVLEAVNKLKSEENAPDLTAVVDKLIVVAKAHGTVTDKNEASMRKLATTDFGLFVDVLNLEEVPATGGGTESTRISDVIAELNKSKGGGKSDEKTFGWFEKNDPEALAKMEISDPVKFKALEDADNAAY</sequence>
<organism evidence="3 4">
    <name type="scientific">Labilibaculum manganireducens</name>
    <dbReference type="NCBI Taxonomy" id="1940525"/>
    <lineage>
        <taxon>Bacteria</taxon>
        <taxon>Pseudomonadati</taxon>
        <taxon>Bacteroidota</taxon>
        <taxon>Bacteroidia</taxon>
        <taxon>Marinilabiliales</taxon>
        <taxon>Marinifilaceae</taxon>
        <taxon>Labilibaculum</taxon>
    </lineage>
</organism>
<dbReference type="GO" id="GO:0004252">
    <property type="term" value="F:serine-type endopeptidase activity"/>
    <property type="evidence" value="ECO:0007669"/>
    <property type="project" value="InterPro"/>
</dbReference>
<dbReference type="GO" id="GO:0009368">
    <property type="term" value="C:endopeptidase Clp complex"/>
    <property type="evidence" value="ECO:0007669"/>
    <property type="project" value="TreeGrafter"/>
</dbReference>
<dbReference type="Pfam" id="PF00574">
    <property type="entry name" value="CLP_protease"/>
    <property type="match status" value="1"/>
</dbReference>
<dbReference type="PRINTS" id="PR00127">
    <property type="entry name" value="CLPPROTEASEP"/>
</dbReference>
<reference evidence="3 4" key="1">
    <citation type="journal article" date="2017" name="Front. Microbiol.">
        <title>Labilibaculum manganireducens gen. nov., sp. nov. and Labilibaculum filiforme sp. nov., Novel Bacteroidetes Isolated from Subsurface Sediments of the Baltic Sea.</title>
        <authorList>
            <person name="Vandieken V."/>
            <person name="Marshall I.P."/>
            <person name="Niemann H."/>
            <person name="Engelen B."/>
            <person name="Cypionka H."/>
        </authorList>
    </citation>
    <scope>NUCLEOTIDE SEQUENCE [LARGE SCALE GENOMIC DNA]</scope>
    <source>
        <strain evidence="3 4">59.10-2M</strain>
    </source>
</reference>
<proteinExistence type="inferred from homology"/>
<dbReference type="GO" id="GO:0006515">
    <property type="term" value="P:protein quality control for misfolded or incompletely synthesized proteins"/>
    <property type="evidence" value="ECO:0007669"/>
    <property type="project" value="TreeGrafter"/>
</dbReference>
<gene>
    <name evidence="3" type="ORF">BZG01_00175</name>
</gene>
<keyword evidence="4" id="KW-1185">Reference proteome</keyword>
<evidence type="ECO:0000256" key="2">
    <source>
        <dbReference type="RuleBase" id="RU003567"/>
    </source>
</evidence>
<dbReference type="GO" id="GO:0051117">
    <property type="term" value="F:ATPase binding"/>
    <property type="evidence" value="ECO:0007669"/>
    <property type="project" value="TreeGrafter"/>
</dbReference>
<name>A0A2N3IGE8_9BACT</name>
<evidence type="ECO:0000313" key="4">
    <source>
        <dbReference type="Proteomes" id="UP000233618"/>
    </source>
</evidence>
<protein>
    <recommendedName>
        <fullName evidence="2">ATP-dependent Clp protease proteolytic subunit</fullName>
    </recommendedName>
</protein>
<comment type="similarity">
    <text evidence="1 2">Belongs to the peptidase S14 family.</text>
</comment>
<dbReference type="InterPro" id="IPR029045">
    <property type="entry name" value="ClpP/crotonase-like_dom_sf"/>
</dbReference>
<dbReference type="InterPro" id="IPR023562">
    <property type="entry name" value="ClpP/TepA"/>
</dbReference>
<dbReference type="RefSeq" id="WP_101307799.1">
    <property type="nucleotide sequence ID" value="NZ_MVDE01000001.1"/>
</dbReference>
<evidence type="ECO:0000313" key="3">
    <source>
        <dbReference type="EMBL" id="PKQ69389.1"/>
    </source>
</evidence>
<dbReference type="PANTHER" id="PTHR10381:SF11">
    <property type="entry name" value="ATP-DEPENDENT CLP PROTEASE PROTEOLYTIC SUBUNIT, MITOCHONDRIAL"/>
    <property type="match status" value="1"/>
</dbReference>
<dbReference type="GO" id="GO:0004176">
    <property type="term" value="F:ATP-dependent peptidase activity"/>
    <property type="evidence" value="ECO:0007669"/>
    <property type="project" value="InterPro"/>
</dbReference>
<evidence type="ECO:0000256" key="1">
    <source>
        <dbReference type="ARBA" id="ARBA00007039"/>
    </source>
</evidence>
<dbReference type="EMBL" id="MVDE01000001">
    <property type="protein sequence ID" value="PKQ69389.1"/>
    <property type="molecule type" value="Genomic_DNA"/>
</dbReference>
<dbReference type="Gene3D" id="3.90.226.10">
    <property type="entry name" value="2-enoyl-CoA Hydratase, Chain A, domain 1"/>
    <property type="match status" value="1"/>
</dbReference>
<dbReference type="Proteomes" id="UP000233618">
    <property type="component" value="Unassembled WGS sequence"/>
</dbReference>